<name>A0A160DER1_9CAUD</name>
<sequence length="72" mass="8112">MSDHEIIRSVQFSDGTNILRVAVDGHFAEFGIGEKYVFVPIEKLDEFADELKKIAPKKATLATRDTMQVMGR</sequence>
<protein>
    <submittedName>
        <fullName evidence="1">Uncharacterized protein</fullName>
    </submittedName>
</protein>
<dbReference type="EMBL" id="KU998245">
    <property type="protein sequence ID" value="ANA86416.1"/>
    <property type="molecule type" value="Genomic_DNA"/>
</dbReference>
<organism evidence="1 2">
    <name type="scientific">Gordonia phage OneUp</name>
    <dbReference type="NCBI Taxonomy" id="1838074"/>
    <lineage>
        <taxon>Viruses</taxon>
        <taxon>Duplodnaviria</taxon>
        <taxon>Heunggongvirae</taxon>
        <taxon>Uroviricota</taxon>
        <taxon>Caudoviricetes</taxon>
        <taxon>Oneupvirus</taxon>
        <taxon>Oneupvirus oneup</taxon>
    </lineage>
</organism>
<dbReference type="GeneID" id="28800541"/>
<reference evidence="2" key="1">
    <citation type="submission" date="2016-03" db="EMBL/GenBank/DDBJ databases">
        <authorList>
            <person name="Ploux O."/>
        </authorList>
    </citation>
    <scope>NUCLEOTIDE SEQUENCE [LARGE SCALE GENOMIC DNA]</scope>
</reference>
<evidence type="ECO:0000313" key="2">
    <source>
        <dbReference type="Proteomes" id="UP000204609"/>
    </source>
</evidence>
<keyword evidence="2" id="KW-1185">Reference proteome</keyword>
<gene>
    <name evidence="1" type="primary">82</name>
    <name evidence="1" type="ORF">PBI_ONEUP_82</name>
</gene>
<dbReference type="Proteomes" id="UP000204609">
    <property type="component" value="Segment"/>
</dbReference>
<accession>A0A160DER1</accession>
<dbReference type="RefSeq" id="YP_009274498.1">
    <property type="nucleotide sequence ID" value="NC_030917.1"/>
</dbReference>
<dbReference type="KEGG" id="vg:28800541"/>
<proteinExistence type="predicted"/>
<evidence type="ECO:0000313" key="1">
    <source>
        <dbReference type="EMBL" id="ANA86416.1"/>
    </source>
</evidence>